<accession>A0A315ZTB2</accession>
<evidence type="ECO:0000256" key="2">
    <source>
        <dbReference type="ARBA" id="ARBA00022475"/>
    </source>
</evidence>
<comment type="subcellular location">
    <subcellularLocation>
        <location evidence="1">Cell membrane</location>
        <topology evidence="1">Multi-pass membrane protein</topology>
    </subcellularLocation>
</comment>
<dbReference type="EMBL" id="UHJJ01000014">
    <property type="protein sequence ID" value="SUQ15645.1"/>
    <property type="molecule type" value="Genomic_DNA"/>
</dbReference>
<feature type="transmembrane region" description="Helical" evidence="6">
    <location>
        <begin position="801"/>
        <end position="822"/>
    </location>
</feature>
<feature type="transmembrane region" description="Helical" evidence="6">
    <location>
        <begin position="184"/>
        <end position="206"/>
    </location>
</feature>
<feature type="transmembrane region" description="Helical" evidence="6">
    <location>
        <begin position="330"/>
        <end position="350"/>
    </location>
</feature>
<feature type="transmembrane region" description="Helical" evidence="6">
    <location>
        <begin position="834"/>
        <end position="856"/>
    </location>
</feature>
<feature type="transmembrane region" description="Helical" evidence="6">
    <location>
        <begin position="371"/>
        <end position="389"/>
    </location>
</feature>
<evidence type="ECO:0000256" key="5">
    <source>
        <dbReference type="ARBA" id="ARBA00023136"/>
    </source>
</evidence>
<dbReference type="RefSeq" id="WP_109713670.1">
    <property type="nucleotide sequence ID" value="NZ_QGDS01000014.1"/>
</dbReference>
<reference evidence="9" key="1">
    <citation type="submission" date="2017-07" db="EMBL/GenBank/DDBJ databases">
        <authorList>
            <person name="Varghese N."/>
            <person name="Submissions S."/>
        </authorList>
    </citation>
    <scope>NUCLEOTIDE SEQUENCE [LARGE SCALE GENOMIC DNA]</scope>
    <source>
        <strain evidence="9">NLAE-zl-C134</strain>
    </source>
</reference>
<feature type="transmembrane region" description="Helical" evidence="6">
    <location>
        <begin position="56"/>
        <end position="77"/>
    </location>
</feature>
<keyword evidence="3 6" id="KW-0812">Transmembrane</keyword>
<dbReference type="PANTHER" id="PTHR46795">
    <property type="entry name" value="ABC TRANSPORTER PERMEASE-RELATED-RELATED"/>
    <property type="match status" value="1"/>
</dbReference>
<feature type="transmembrane region" description="Helical" evidence="6">
    <location>
        <begin position="395"/>
        <end position="418"/>
    </location>
</feature>
<dbReference type="Pfam" id="PF02687">
    <property type="entry name" value="FtsX"/>
    <property type="match status" value="1"/>
</dbReference>
<dbReference type="InterPro" id="IPR003838">
    <property type="entry name" value="ABC3_permease_C"/>
</dbReference>
<keyword evidence="9" id="KW-1185">Reference proteome</keyword>
<keyword evidence="4 6" id="KW-1133">Transmembrane helix</keyword>
<evidence type="ECO:0000256" key="4">
    <source>
        <dbReference type="ARBA" id="ARBA00022989"/>
    </source>
</evidence>
<keyword evidence="5 6" id="KW-0472">Membrane</keyword>
<evidence type="ECO:0000313" key="8">
    <source>
        <dbReference type="EMBL" id="SUQ15645.1"/>
    </source>
</evidence>
<sequence length="869" mass="100613">MQVQRKVERFRIVCGFLIFLSLLFQKMQLGESQFYSLWDIIFLISGPGDLDFSTKIHLYSLIPFVIMCGLFLFRSFWLLGHKNPKYFDLLPAVGLVVCFGYIVFPGFVQIYICVNLGIVCVDYMGTRWLEERDAINAAYEKQKEEDRAEKANRKRIRYFPGKYPEEFFRVVQKNFTYGFKGQGILSIVCILAAACVYILLAIYYLITQVHSTEDFLAMNGLIDIFKQTGVLMVGVGILMLTLVISYYIKDQKKAIRLMVILGMRSRTVYLVFGITFAVNVLLSGIIGVIIGCVISHLMREVLQSGLAYGGSAISLASAISWKTFGMGMLGYAIIALLSLGFNQTSVLNLACSMDMNVEVEKDRYSKRQASLIFAIGTVLLALAVRWYYARSWAESMYIHSLSALGILLLLLGGIRFYITRMEKNKDRYHKKIIAARPLYYRYWKSTWNLFYISIIHLFVLSVFAVQFAGAAVKQDTKALYPYDFVCMVFEDDAENVMDIVRKHKGVAEDYPMVRITSVYGSDRLAQWSGSRPVQYPQGQHSAISVSTYNSLKRALEEEPKQLDLSGNEMHVVYQQDLSVKAHTIDWDTSRVEKRLRIGQPLTYYNPADIDNVFPVWTIKSEERAILTGAFQQGMQENLVVFSDEYFKKEFRKISAYNEKQMPVREKGSFQDWRYYTADHTENMTEGATRMICINVPQQEYSGMLSDLGYLDAKYQFEKAWDDSIHPFYAKKQMVVDTSVEIFFKKLVYLFIVILLSVMGFFQYFVKFESEAKEIRWQNIFLERLGMREKERKKALTWQMKLFAVLPMVIGLSSGIIFTALTIRARLYEMAEIVSYVRIGCVIYLVYCCTWIAWYFWVKRVIWRQAEWEK</sequence>
<dbReference type="Proteomes" id="UP000254051">
    <property type="component" value="Unassembled WGS sequence"/>
</dbReference>
<evidence type="ECO:0000256" key="1">
    <source>
        <dbReference type="ARBA" id="ARBA00004651"/>
    </source>
</evidence>
<evidence type="ECO:0000313" key="9">
    <source>
        <dbReference type="Proteomes" id="UP000254051"/>
    </source>
</evidence>
<dbReference type="OrthoDB" id="1954626at2"/>
<dbReference type="AlphaFoldDB" id="A0A315ZTB2"/>
<feature type="transmembrane region" description="Helical" evidence="6">
    <location>
        <begin position="746"/>
        <end position="765"/>
    </location>
</feature>
<name>A0A315ZTB2_9FIRM</name>
<protein>
    <submittedName>
        <fullName evidence="8">FtsX-like permease family protein</fullName>
    </submittedName>
</protein>
<evidence type="ECO:0000256" key="3">
    <source>
        <dbReference type="ARBA" id="ARBA00022692"/>
    </source>
</evidence>
<keyword evidence="2" id="KW-1003">Cell membrane</keyword>
<dbReference type="PANTHER" id="PTHR46795:SF3">
    <property type="entry name" value="ABC TRANSPORTER PERMEASE"/>
    <property type="match status" value="1"/>
</dbReference>
<organism evidence="8 9">
    <name type="scientific">Faecalicatena contorta</name>
    <dbReference type="NCBI Taxonomy" id="39482"/>
    <lineage>
        <taxon>Bacteria</taxon>
        <taxon>Bacillati</taxon>
        <taxon>Bacillota</taxon>
        <taxon>Clostridia</taxon>
        <taxon>Lachnospirales</taxon>
        <taxon>Lachnospiraceae</taxon>
        <taxon>Faecalicatena</taxon>
    </lineage>
</organism>
<gene>
    <name evidence="8" type="ORF">SAMN05216529_11494</name>
</gene>
<dbReference type="GO" id="GO:0005886">
    <property type="term" value="C:plasma membrane"/>
    <property type="evidence" value="ECO:0007669"/>
    <property type="project" value="UniProtKB-SubCell"/>
</dbReference>
<evidence type="ECO:0000259" key="7">
    <source>
        <dbReference type="Pfam" id="PF02687"/>
    </source>
</evidence>
<feature type="transmembrane region" description="Helical" evidence="6">
    <location>
        <begin position="449"/>
        <end position="472"/>
    </location>
</feature>
<feature type="transmembrane region" description="Helical" evidence="6">
    <location>
        <begin position="268"/>
        <end position="294"/>
    </location>
</feature>
<feature type="transmembrane region" description="Helical" evidence="6">
    <location>
        <begin position="89"/>
        <end position="112"/>
    </location>
</feature>
<proteinExistence type="predicted"/>
<feature type="domain" description="ABC3 transporter permease C-terminal" evidence="7">
    <location>
        <begin position="230"/>
        <end position="339"/>
    </location>
</feature>
<dbReference type="InterPro" id="IPR052536">
    <property type="entry name" value="ABC-4_Integral_Memb_Prot"/>
</dbReference>
<evidence type="ECO:0000256" key="6">
    <source>
        <dbReference type="SAM" id="Phobius"/>
    </source>
</evidence>
<feature type="transmembrane region" description="Helical" evidence="6">
    <location>
        <begin position="227"/>
        <end position="248"/>
    </location>
</feature>